<protein>
    <submittedName>
        <fullName evidence="5">EAL domain-containing protein</fullName>
    </submittedName>
</protein>
<feature type="domain" description="PAS" evidence="1">
    <location>
        <begin position="198"/>
        <end position="273"/>
    </location>
</feature>
<proteinExistence type="predicted"/>
<dbReference type="Gene3D" id="3.30.450.20">
    <property type="entry name" value="PAS domain"/>
    <property type="match status" value="1"/>
</dbReference>
<dbReference type="Gene3D" id="3.30.450.40">
    <property type="match status" value="2"/>
</dbReference>
<dbReference type="InterPro" id="IPR001633">
    <property type="entry name" value="EAL_dom"/>
</dbReference>
<feature type="domain" description="EAL" evidence="3">
    <location>
        <begin position="663"/>
        <end position="915"/>
    </location>
</feature>
<dbReference type="SUPFAM" id="SSF55073">
    <property type="entry name" value="Nucleotide cyclase"/>
    <property type="match status" value="1"/>
</dbReference>
<dbReference type="PROSITE" id="PS50112">
    <property type="entry name" value="PAS"/>
    <property type="match status" value="1"/>
</dbReference>
<dbReference type="Gene3D" id="3.30.70.270">
    <property type="match status" value="1"/>
</dbReference>
<dbReference type="InterPro" id="IPR000160">
    <property type="entry name" value="GGDEF_dom"/>
</dbReference>
<dbReference type="PROSITE" id="PS50883">
    <property type="entry name" value="EAL"/>
    <property type="match status" value="1"/>
</dbReference>
<dbReference type="Pfam" id="PF08447">
    <property type="entry name" value="PAS_3"/>
    <property type="match status" value="1"/>
</dbReference>
<sequence length="915" mass="101011">MQTGIEAADTFRQLAEGMGQTGTPQFYSMLVERLANLLDVDHVMVARVYAGNDSASDPQADVAETLAVWSNGRHLPNVTYPLAGTPCETVVGREPCLYPCEVQRCFPDDYMLAELGADSYMGWPLYASDGAAIGLLALLNDSVMSLDSMTSEVLRIVAAQAGAELGRQQAEAALKASEAVARESEAVARESEAIARESERRLDTLLNHLPGIAYRCLNDDHWTMELVSQGAYRLTGYHPDELVENHRVSFAELIHAEDATRVFDEVQAAIDDKRPYQVTYRLYHRDGRVRWVWEQGQAVFGEAGEVVCLEGFTTDVTESHEAQRVQQAVMQVASTVTSHVGDDYFQQLIGTLVELLDADGGFIALLNRSPHTTNGRPRQAATISTVSVIADGEPLSNQTFAVSGSPCEQVINQREAVSHSGHFTPIPGRALQAQAWIGRRLDNAGGEAIGVMMVFYHEPLSTNAFATSLLRILSTGASAELERRRDQRRMHQLAYIDGTTGLSNRVRFMEVHANMLREAAQRDQSLSLVLLDIRRFKEINDTHGHHVGDQLLATIAGRLQHVLPDGGFLARLSGDEFAILLSNPSEAQLADILGDLRSTVGKTIRLDHNTFNLQVSIGFAHYPVDASVAGELFKAASIALHFAKRDGTVCPFSHDMMHHQRRRQKMAERLHQALVENRLALYFQPQVNLETGQLTGAEALCRWHEADWGWVSPGEFIPLAEERGLIRELGDWVLAEAARQLRVWQDHGMALTGRLSINIAAQQFADPQLAQHIARLTRGVPASALALELTESDFMRDPDQAVEITQAMRAAGYALYIDDFGTGYSSLSYLRRFAADALKIDISFVREVLDNQHDRAIVQTIIAMADALGMKTLAEGVEHQKQATLLAEMGCLEAQGFLFGRPKPADEFAAIWLDR</sequence>
<reference evidence="5 6" key="1">
    <citation type="journal article" date="2015" name="Int. J. Syst. Evol. Microbiol.">
        <title>Halomonas salicampi sp. nov., a halotolerant and alkalitolerant bacterium isolated from a saltern soil.</title>
        <authorList>
            <person name="Lee J.C."/>
            <person name="Kim Y.S."/>
            <person name="Yun B.S."/>
            <person name="Whang K.S."/>
        </authorList>
    </citation>
    <scope>NUCLEOTIDE SEQUENCE [LARGE SCALE GENOMIC DNA]</scope>
    <source>
        <strain evidence="5 6">BH103</strain>
    </source>
</reference>
<dbReference type="InterPro" id="IPR001610">
    <property type="entry name" value="PAC"/>
</dbReference>
<evidence type="ECO:0000313" key="6">
    <source>
        <dbReference type="Proteomes" id="UP000586119"/>
    </source>
</evidence>
<evidence type="ECO:0000259" key="4">
    <source>
        <dbReference type="PROSITE" id="PS50887"/>
    </source>
</evidence>
<feature type="domain" description="PAC" evidence="2">
    <location>
        <begin position="276"/>
        <end position="328"/>
    </location>
</feature>
<dbReference type="SUPFAM" id="SSF141868">
    <property type="entry name" value="EAL domain-like"/>
    <property type="match status" value="1"/>
</dbReference>
<dbReference type="PANTHER" id="PTHR44757:SF2">
    <property type="entry name" value="BIOFILM ARCHITECTURE MAINTENANCE PROTEIN MBAA"/>
    <property type="match status" value="1"/>
</dbReference>
<keyword evidence="6" id="KW-1185">Reference proteome</keyword>
<dbReference type="InterPro" id="IPR029016">
    <property type="entry name" value="GAF-like_dom_sf"/>
</dbReference>
<dbReference type="SMART" id="SM00065">
    <property type="entry name" value="GAF"/>
    <property type="match status" value="2"/>
</dbReference>
<dbReference type="NCBIfam" id="TIGR00254">
    <property type="entry name" value="GGDEF"/>
    <property type="match status" value="1"/>
</dbReference>
<comment type="caution">
    <text evidence="5">The sequence shown here is derived from an EMBL/GenBank/DDBJ whole genome shotgun (WGS) entry which is preliminary data.</text>
</comment>
<dbReference type="CDD" id="cd00130">
    <property type="entry name" value="PAS"/>
    <property type="match status" value="1"/>
</dbReference>
<dbReference type="NCBIfam" id="TIGR00229">
    <property type="entry name" value="sensory_box"/>
    <property type="match status" value="1"/>
</dbReference>
<dbReference type="InterPro" id="IPR003018">
    <property type="entry name" value="GAF"/>
</dbReference>
<dbReference type="Proteomes" id="UP000586119">
    <property type="component" value="Unassembled WGS sequence"/>
</dbReference>
<evidence type="ECO:0000313" key="5">
    <source>
        <dbReference type="EMBL" id="NYS61272.1"/>
    </source>
</evidence>
<feature type="domain" description="GGDEF" evidence="4">
    <location>
        <begin position="524"/>
        <end position="656"/>
    </location>
</feature>
<dbReference type="InterPro" id="IPR000700">
    <property type="entry name" value="PAS-assoc_C"/>
</dbReference>
<accession>A0A7Z0LLR4</accession>
<evidence type="ECO:0000259" key="3">
    <source>
        <dbReference type="PROSITE" id="PS50883"/>
    </source>
</evidence>
<dbReference type="InterPro" id="IPR035919">
    <property type="entry name" value="EAL_sf"/>
</dbReference>
<dbReference type="SMART" id="SM00052">
    <property type="entry name" value="EAL"/>
    <property type="match status" value="1"/>
</dbReference>
<dbReference type="InterPro" id="IPR029787">
    <property type="entry name" value="Nucleotide_cyclase"/>
</dbReference>
<name>A0A7Z0LLR4_9GAMM</name>
<dbReference type="CDD" id="cd01948">
    <property type="entry name" value="EAL"/>
    <property type="match status" value="1"/>
</dbReference>
<dbReference type="SUPFAM" id="SSF55781">
    <property type="entry name" value="GAF domain-like"/>
    <property type="match status" value="2"/>
</dbReference>
<dbReference type="SUPFAM" id="SSF55785">
    <property type="entry name" value="PYP-like sensor domain (PAS domain)"/>
    <property type="match status" value="1"/>
</dbReference>
<dbReference type="SMART" id="SM00086">
    <property type="entry name" value="PAC"/>
    <property type="match status" value="1"/>
</dbReference>
<dbReference type="AlphaFoldDB" id="A0A7Z0LLR4"/>
<evidence type="ECO:0000259" key="1">
    <source>
        <dbReference type="PROSITE" id="PS50112"/>
    </source>
</evidence>
<dbReference type="PANTHER" id="PTHR44757">
    <property type="entry name" value="DIGUANYLATE CYCLASE DGCP"/>
    <property type="match status" value="1"/>
</dbReference>
<dbReference type="PROSITE" id="PS50113">
    <property type="entry name" value="PAC"/>
    <property type="match status" value="1"/>
</dbReference>
<dbReference type="SMART" id="SM00091">
    <property type="entry name" value="PAS"/>
    <property type="match status" value="1"/>
</dbReference>
<dbReference type="InterPro" id="IPR052155">
    <property type="entry name" value="Biofilm_reg_signaling"/>
</dbReference>
<dbReference type="SMART" id="SM00267">
    <property type="entry name" value="GGDEF"/>
    <property type="match status" value="1"/>
</dbReference>
<organism evidence="5 6">
    <name type="scientific">Vreelandella salicampi</name>
    <dbReference type="NCBI Taxonomy" id="1449798"/>
    <lineage>
        <taxon>Bacteria</taxon>
        <taxon>Pseudomonadati</taxon>
        <taxon>Pseudomonadota</taxon>
        <taxon>Gammaproteobacteria</taxon>
        <taxon>Oceanospirillales</taxon>
        <taxon>Halomonadaceae</taxon>
        <taxon>Vreelandella</taxon>
    </lineage>
</organism>
<dbReference type="CDD" id="cd01949">
    <property type="entry name" value="GGDEF"/>
    <property type="match status" value="1"/>
</dbReference>
<dbReference type="Pfam" id="PF00563">
    <property type="entry name" value="EAL"/>
    <property type="match status" value="1"/>
</dbReference>
<dbReference type="Gene3D" id="3.20.20.450">
    <property type="entry name" value="EAL domain"/>
    <property type="match status" value="1"/>
</dbReference>
<dbReference type="InterPro" id="IPR035965">
    <property type="entry name" value="PAS-like_dom_sf"/>
</dbReference>
<gene>
    <name evidence="5" type="ORF">HZS81_10950</name>
</gene>
<dbReference type="InterPro" id="IPR000014">
    <property type="entry name" value="PAS"/>
</dbReference>
<dbReference type="Pfam" id="PF00990">
    <property type="entry name" value="GGDEF"/>
    <property type="match status" value="1"/>
</dbReference>
<evidence type="ECO:0000259" key="2">
    <source>
        <dbReference type="PROSITE" id="PS50113"/>
    </source>
</evidence>
<dbReference type="InterPro" id="IPR043128">
    <property type="entry name" value="Rev_trsase/Diguanyl_cyclase"/>
</dbReference>
<dbReference type="PROSITE" id="PS50887">
    <property type="entry name" value="GGDEF"/>
    <property type="match status" value="1"/>
</dbReference>
<dbReference type="InterPro" id="IPR013655">
    <property type="entry name" value="PAS_fold_3"/>
</dbReference>
<dbReference type="EMBL" id="JACCDF010000009">
    <property type="protein sequence ID" value="NYS61272.1"/>
    <property type="molecule type" value="Genomic_DNA"/>
</dbReference>
<dbReference type="RefSeq" id="WP_179930604.1">
    <property type="nucleotide sequence ID" value="NZ_JACCDF010000009.1"/>
</dbReference>